<name>A0A2I0JPB5_PUNGR</name>
<evidence type="ECO:0000256" key="1">
    <source>
        <dbReference type="SAM" id="MobiDB-lite"/>
    </source>
</evidence>
<dbReference type="Proteomes" id="UP000233551">
    <property type="component" value="Unassembled WGS sequence"/>
</dbReference>
<reference evidence="2 3" key="1">
    <citation type="submission" date="2017-11" db="EMBL/GenBank/DDBJ databases">
        <title>De-novo sequencing of pomegranate (Punica granatum L.) genome.</title>
        <authorList>
            <person name="Akparov Z."/>
            <person name="Amiraslanov A."/>
            <person name="Hajiyeva S."/>
            <person name="Abbasov M."/>
            <person name="Kaur K."/>
            <person name="Hamwieh A."/>
            <person name="Solovyev V."/>
            <person name="Salamov A."/>
            <person name="Braich B."/>
            <person name="Kosarev P."/>
            <person name="Mahmoud A."/>
            <person name="Hajiyev E."/>
            <person name="Babayeva S."/>
            <person name="Izzatullayeva V."/>
            <person name="Mammadov A."/>
            <person name="Mammadov A."/>
            <person name="Sharifova S."/>
            <person name="Ojaghi J."/>
            <person name="Eynullazada K."/>
            <person name="Bayramov B."/>
            <person name="Abdulazimova A."/>
            <person name="Shahmuradov I."/>
        </authorList>
    </citation>
    <scope>NUCLEOTIDE SEQUENCE [LARGE SCALE GENOMIC DNA]</scope>
    <source>
        <strain evidence="3">cv. AG2017</strain>
        <tissue evidence="2">Leaf</tissue>
    </source>
</reference>
<evidence type="ECO:0000313" key="3">
    <source>
        <dbReference type="Proteomes" id="UP000233551"/>
    </source>
</evidence>
<keyword evidence="3" id="KW-1185">Reference proteome</keyword>
<sequence length="93" mass="10294">MGSNAPNHRTRGPTPPNSLSACNPSAEWDLASSHHHTPSMAYVEVDLDWMCESRLDITRELDRSDGFSKNQSILLSPVGMIGPDPRFFELALL</sequence>
<evidence type="ECO:0000313" key="2">
    <source>
        <dbReference type="EMBL" id="PKI58144.1"/>
    </source>
</evidence>
<protein>
    <submittedName>
        <fullName evidence="2">Uncharacterized protein</fullName>
    </submittedName>
</protein>
<accession>A0A2I0JPB5</accession>
<comment type="caution">
    <text evidence="2">The sequence shown here is derived from an EMBL/GenBank/DDBJ whole genome shotgun (WGS) entry which is preliminary data.</text>
</comment>
<proteinExistence type="predicted"/>
<gene>
    <name evidence="2" type="ORF">CRG98_021474</name>
</gene>
<dbReference type="EMBL" id="PGOL01001437">
    <property type="protein sequence ID" value="PKI58144.1"/>
    <property type="molecule type" value="Genomic_DNA"/>
</dbReference>
<organism evidence="2 3">
    <name type="scientific">Punica granatum</name>
    <name type="common">Pomegranate</name>
    <dbReference type="NCBI Taxonomy" id="22663"/>
    <lineage>
        <taxon>Eukaryota</taxon>
        <taxon>Viridiplantae</taxon>
        <taxon>Streptophyta</taxon>
        <taxon>Embryophyta</taxon>
        <taxon>Tracheophyta</taxon>
        <taxon>Spermatophyta</taxon>
        <taxon>Magnoliopsida</taxon>
        <taxon>eudicotyledons</taxon>
        <taxon>Gunneridae</taxon>
        <taxon>Pentapetalae</taxon>
        <taxon>rosids</taxon>
        <taxon>malvids</taxon>
        <taxon>Myrtales</taxon>
        <taxon>Lythraceae</taxon>
        <taxon>Punica</taxon>
    </lineage>
</organism>
<feature type="region of interest" description="Disordered" evidence="1">
    <location>
        <begin position="1"/>
        <end position="24"/>
    </location>
</feature>
<dbReference type="AlphaFoldDB" id="A0A2I0JPB5"/>